<dbReference type="InterPro" id="IPR036890">
    <property type="entry name" value="HATPase_C_sf"/>
</dbReference>
<feature type="domain" description="Histidine kinase/HSP90-like ATPase" evidence="10">
    <location>
        <begin position="328"/>
        <end position="418"/>
    </location>
</feature>
<keyword evidence="5" id="KW-0547">Nucleotide-binding</keyword>
<dbReference type="CDD" id="cd16917">
    <property type="entry name" value="HATPase_UhpB-NarQ-NarX-like"/>
    <property type="match status" value="1"/>
</dbReference>
<evidence type="ECO:0000256" key="2">
    <source>
        <dbReference type="ARBA" id="ARBA00012438"/>
    </source>
</evidence>
<dbReference type="Gene3D" id="3.30.565.10">
    <property type="entry name" value="Histidine kinase-like ATPase, C-terminal domain"/>
    <property type="match status" value="1"/>
</dbReference>
<dbReference type="Gene3D" id="1.20.5.1930">
    <property type="match status" value="1"/>
</dbReference>
<dbReference type="EMBL" id="JAFLRJ010000016">
    <property type="protein sequence ID" value="MBO0510616.1"/>
    <property type="molecule type" value="Genomic_DNA"/>
</dbReference>
<evidence type="ECO:0000256" key="3">
    <source>
        <dbReference type="ARBA" id="ARBA00022553"/>
    </source>
</evidence>
<protein>
    <recommendedName>
        <fullName evidence="2">histidine kinase</fullName>
        <ecNumber evidence="2">2.7.13.3</ecNumber>
    </recommendedName>
</protein>
<evidence type="ECO:0000256" key="6">
    <source>
        <dbReference type="ARBA" id="ARBA00022777"/>
    </source>
</evidence>
<keyword evidence="8" id="KW-0902">Two-component regulatory system</keyword>
<evidence type="ECO:0000313" key="12">
    <source>
        <dbReference type="Proteomes" id="UP000664167"/>
    </source>
</evidence>
<feature type="transmembrane region" description="Helical" evidence="9">
    <location>
        <begin position="135"/>
        <end position="163"/>
    </location>
</feature>
<evidence type="ECO:0000256" key="1">
    <source>
        <dbReference type="ARBA" id="ARBA00000085"/>
    </source>
</evidence>
<dbReference type="InterPro" id="IPR003594">
    <property type="entry name" value="HATPase_dom"/>
</dbReference>
<dbReference type="SMART" id="SM00387">
    <property type="entry name" value="HATPase_c"/>
    <property type="match status" value="1"/>
</dbReference>
<comment type="caution">
    <text evidence="11">The sequence shown here is derived from an EMBL/GenBank/DDBJ whole genome shotgun (WGS) entry which is preliminary data.</text>
</comment>
<sequence length="421" mass="43615">MTTKVGSGRGAAIPSGWCLRRGRLPRAGEDRAGVPAHNGPVTWTSAVWKKAAGAPDLPLVAAAVLSFFAVIEASAPAGRLPADLFTVLVLAVFSTAPLALVRGHLLVSAVVICASVLLAMLAVGHPAWSATVAMVVVLALVGVRCSTRTAVGFAVPFAVYALWAGGRGLPLGLLCAAVAALAAGNWRRAGREARRRTAADWAYADTVLEHAARGERARIARELHDIVAHHLSMLSVQAETARLTTRGMPPEGAARLLAIGGTARLALTEMRRLLGVLREDVPAADTVVERAPQPGLHQLVELVDEARETAAGAVRLTVRGHVVALDPGVELTAYRIVQEALTNARRHAPGVGVDIELAYGERELSVTVRDGGPGCTEASGGHGLLGMRERAAAAGGTLRTGSGPAGGFVVEAVLPAREAVR</sequence>
<evidence type="ECO:0000256" key="8">
    <source>
        <dbReference type="ARBA" id="ARBA00023012"/>
    </source>
</evidence>
<dbReference type="AlphaFoldDB" id="A0A939JC44"/>
<dbReference type="GO" id="GO:0000155">
    <property type="term" value="F:phosphorelay sensor kinase activity"/>
    <property type="evidence" value="ECO:0007669"/>
    <property type="project" value="InterPro"/>
</dbReference>
<dbReference type="InterPro" id="IPR050482">
    <property type="entry name" value="Sensor_HK_TwoCompSys"/>
</dbReference>
<proteinExistence type="predicted"/>
<reference evidence="11" key="1">
    <citation type="submission" date="2021-03" db="EMBL/GenBank/DDBJ databases">
        <title>Streptomyces poriferae sp. nov., a novel marine sponge-derived Actinobacteria species with anti-MRSA activity.</title>
        <authorList>
            <person name="Sandoval-Powers M."/>
            <person name="Kralova S."/>
            <person name="Nguyen G.-S."/>
            <person name="Fawwal D."/>
            <person name="Degnes K."/>
            <person name="Klinkenberg G."/>
            <person name="Sletta H."/>
            <person name="Wentzel A."/>
            <person name="Liles M.R."/>
        </authorList>
    </citation>
    <scope>NUCLEOTIDE SEQUENCE</scope>
    <source>
        <strain evidence="11">DSM 41794</strain>
    </source>
</reference>
<keyword evidence="6 11" id="KW-0418">Kinase</keyword>
<keyword evidence="12" id="KW-1185">Reference proteome</keyword>
<dbReference type="PANTHER" id="PTHR24421:SF10">
    <property type="entry name" value="NITRATE_NITRITE SENSOR PROTEIN NARQ"/>
    <property type="match status" value="1"/>
</dbReference>
<keyword evidence="9" id="KW-0472">Membrane</keyword>
<dbReference type="GO" id="GO:0016020">
    <property type="term" value="C:membrane"/>
    <property type="evidence" value="ECO:0007669"/>
    <property type="project" value="InterPro"/>
</dbReference>
<dbReference type="InterPro" id="IPR011712">
    <property type="entry name" value="Sig_transdc_His_kin_sub3_dim/P"/>
</dbReference>
<dbReference type="Pfam" id="PF07730">
    <property type="entry name" value="HisKA_3"/>
    <property type="match status" value="1"/>
</dbReference>
<feature type="transmembrane region" description="Helical" evidence="9">
    <location>
        <begin position="169"/>
        <end position="186"/>
    </location>
</feature>
<dbReference type="Pfam" id="PF02518">
    <property type="entry name" value="HATPase_c"/>
    <property type="match status" value="1"/>
</dbReference>
<dbReference type="GO" id="GO:0005524">
    <property type="term" value="F:ATP binding"/>
    <property type="evidence" value="ECO:0007669"/>
    <property type="project" value="UniProtKB-KW"/>
</dbReference>
<keyword evidence="9" id="KW-0812">Transmembrane</keyword>
<evidence type="ECO:0000256" key="4">
    <source>
        <dbReference type="ARBA" id="ARBA00022679"/>
    </source>
</evidence>
<dbReference type="EC" id="2.7.13.3" evidence="2"/>
<name>A0A939JC44_9ACTN</name>
<keyword evidence="3" id="KW-0597">Phosphoprotein</keyword>
<evidence type="ECO:0000313" key="11">
    <source>
        <dbReference type="EMBL" id="MBO0510616.1"/>
    </source>
</evidence>
<dbReference type="SUPFAM" id="SSF55874">
    <property type="entry name" value="ATPase domain of HSP90 chaperone/DNA topoisomerase II/histidine kinase"/>
    <property type="match status" value="1"/>
</dbReference>
<dbReference type="PANTHER" id="PTHR24421">
    <property type="entry name" value="NITRATE/NITRITE SENSOR PROTEIN NARX-RELATED"/>
    <property type="match status" value="1"/>
</dbReference>
<keyword evidence="7" id="KW-0067">ATP-binding</keyword>
<accession>A0A939JC44</accession>
<evidence type="ECO:0000256" key="9">
    <source>
        <dbReference type="SAM" id="Phobius"/>
    </source>
</evidence>
<evidence type="ECO:0000259" key="10">
    <source>
        <dbReference type="SMART" id="SM00387"/>
    </source>
</evidence>
<organism evidence="11 12">
    <name type="scientific">Streptomyces beijiangensis</name>
    <dbReference type="NCBI Taxonomy" id="163361"/>
    <lineage>
        <taxon>Bacteria</taxon>
        <taxon>Bacillati</taxon>
        <taxon>Actinomycetota</taxon>
        <taxon>Actinomycetes</taxon>
        <taxon>Kitasatosporales</taxon>
        <taxon>Streptomycetaceae</taxon>
        <taxon>Streptomyces</taxon>
    </lineage>
</organism>
<dbReference type="GO" id="GO:0046983">
    <property type="term" value="F:protein dimerization activity"/>
    <property type="evidence" value="ECO:0007669"/>
    <property type="project" value="InterPro"/>
</dbReference>
<evidence type="ECO:0000256" key="7">
    <source>
        <dbReference type="ARBA" id="ARBA00022840"/>
    </source>
</evidence>
<feature type="transmembrane region" description="Helical" evidence="9">
    <location>
        <begin position="82"/>
        <end position="99"/>
    </location>
</feature>
<dbReference type="Proteomes" id="UP000664167">
    <property type="component" value="Unassembled WGS sequence"/>
</dbReference>
<gene>
    <name evidence="11" type="ORF">J0695_02150</name>
</gene>
<comment type="catalytic activity">
    <reaction evidence="1">
        <text>ATP + protein L-histidine = ADP + protein N-phospho-L-histidine.</text>
        <dbReference type="EC" id="2.7.13.3"/>
    </reaction>
</comment>
<feature type="transmembrane region" description="Helical" evidence="9">
    <location>
        <begin position="57"/>
        <end position="75"/>
    </location>
</feature>
<keyword evidence="9" id="KW-1133">Transmembrane helix</keyword>
<keyword evidence="4" id="KW-0808">Transferase</keyword>
<evidence type="ECO:0000256" key="5">
    <source>
        <dbReference type="ARBA" id="ARBA00022741"/>
    </source>
</evidence>